<dbReference type="GO" id="GO:0044550">
    <property type="term" value="P:secondary metabolite biosynthetic process"/>
    <property type="evidence" value="ECO:0007669"/>
    <property type="project" value="TreeGrafter"/>
</dbReference>
<dbReference type="PROSITE" id="PS50075">
    <property type="entry name" value="CARRIER"/>
    <property type="match status" value="1"/>
</dbReference>
<dbReference type="GO" id="GO:0043041">
    <property type="term" value="P:amino acid activation for nonribosomal peptide biosynthetic process"/>
    <property type="evidence" value="ECO:0007669"/>
    <property type="project" value="TreeGrafter"/>
</dbReference>
<dbReference type="Proteomes" id="UP000238083">
    <property type="component" value="Unassembled WGS sequence"/>
</dbReference>
<evidence type="ECO:0000313" key="4">
    <source>
        <dbReference type="Proteomes" id="UP000238083"/>
    </source>
</evidence>
<evidence type="ECO:0000259" key="2">
    <source>
        <dbReference type="PROSITE" id="PS50075"/>
    </source>
</evidence>
<dbReference type="InterPro" id="IPR009081">
    <property type="entry name" value="PP-bd_ACP"/>
</dbReference>
<dbReference type="Gene3D" id="3.40.50.1820">
    <property type="entry name" value="alpha/beta hydrolase"/>
    <property type="match status" value="1"/>
</dbReference>
<proteinExistence type="predicted"/>
<dbReference type="GO" id="GO:0005737">
    <property type="term" value="C:cytoplasm"/>
    <property type="evidence" value="ECO:0007669"/>
    <property type="project" value="TreeGrafter"/>
</dbReference>
<dbReference type="AlphaFoldDB" id="A0A2T0R9E1"/>
<dbReference type="InterPro" id="IPR000873">
    <property type="entry name" value="AMP-dep_synth/lig_dom"/>
</dbReference>
<dbReference type="Gene3D" id="1.10.1200.10">
    <property type="entry name" value="ACP-like"/>
    <property type="match status" value="1"/>
</dbReference>
<dbReference type="SUPFAM" id="SSF56801">
    <property type="entry name" value="Acetyl-CoA synthetase-like"/>
    <property type="match status" value="1"/>
</dbReference>
<dbReference type="GO" id="GO:0031177">
    <property type="term" value="F:phosphopantetheine binding"/>
    <property type="evidence" value="ECO:0007669"/>
    <property type="project" value="TreeGrafter"/>
</dbReference>
<dbReference type="Pfam" id="PF00550">
    <property type="entry name" value="PP-binding"/>
    <property type="match status" value="1"/>
</dbReference>
<dbReference type="EMBL" id="PVZF01000001">
    <property type="protein sequence ID" value="PRY17786.1"/>
    <property type="molecule type" value="Genomic_DNA"/>
</dbReference>
<comment type="caution">
    <text evidence="3">The sequence shown here is derived from an EMBL/GenBank/DDBJ whole genome shotgun (WGS) entry which is preliminary data.</text>
</comment>
<dbReference type="Pfam" id="PF00975">
    <property type="entry name" value="Thioesterase"/>
    <property type="match status" value="1"/>
</dbReference>
<dbReference type="SUPFAM" id="SSF53474">
    <property type="entry name" value="alpha/beta-Hydrolases"/>
    <property type="match status" value="1"/>
</dbReference>
<dbReference type="InterPro" id="IPR029058">
    <property type="entry name" value="AB_hydrolase_fold"/>
</dbReference>
<gene>
    <name evidence="3" type="ORF">CLV37_10121</name>
</gene>
<dbReference type="PROSITE" id="PS00455">
    <property type="entry name" value="AMP_BINDING"/>
    <property type="match status" value="1"/>
</dbReference>
<name>A0A2T0R9E1_9ACTN</name>
<dbReference type="Pfam" id="PF13193">
    <property type="entry name" value="AMP-binding_C"/>
    <property type="match status" value="1"/>
</dbReference>
<dbReference type="SMART" id="SM00824">
    <property type="entry name" value="PKS_TE"/>
    <property type="match status" value="1"/>
</dbReference>
<organism evidence="3 4">
    <name type="scientific">Kineococcus rhizosphaerae</name>
    <dbReference type="NCBI Taxonomy" id="559628"/>
    <lineage>
        <taxon>Bacteria</taxon>
        <taxon>Bacillati</taxon>
        <taxon>Actinomycetota</taxon>
        <taxon>Actinomycetes</taxon>
        <taxon>Kineosporiales</taxon>
        <taxon>Kineosporiaceae</taxon>
        <taxon>Kineococcus</taxon>
    </lineage>
</organism>
<protein>
    <submittedName>
        <fullName evidence="3">Acyl-CoA synthetase (AMP-forming)/AMP-acid ligase II</fullName>
    </submittedName>
</protein>
<dbReference type="InterPro" id="IPR045851">
    <property type="entry name" value="AMP-bd_C_sf"/>
</dbReference>
<dbReference type="Gene3D" id="3.40.50.12780">
    <property type="entry name" value="N-terminal domain of ligase-like"/>
    <property type="match status" value="1"/>
</dbReference>
<dbReference type="InterPro" id="IPR020802">
    <property type="entry name" value="TesA-like"/>
</dbReference>
<dbReference type="Gene3D" id="3.30.300.30">
    <property type="match status" value="1"/>
</dbReference>
<keyword evidence="3" id="KW-0436">Ligase</keyword>
<comment type="cofactor">
    <cofactor evidence="1">
        <name>pantetheine 4'-phosphate</name>
        <dbReference type="ChEBI" id="CHEBI:47942"/>
    </cofactor>
</comment>
<dbReference type="PANTHER" id="PTHR45527:SF1">
    <property type="entry name" value="FATTY ACID SYNTHASE"/>
    <property type="match status" value="1"/>
</dbReference>
<dbReference type="Pfam" id="PF00501">
    <property type="entry name" value="AMP-binding"/>
    <property type="match status" value="1"/>
</dbReference>
<dbReference type="PANTHER" id="PTHR45527">
    <property type="entry name" value="NONRIBOSOMAL PEPTIDE SYNTHETASE"/>
    <property type="match status" value="1"/>
</dbReference>
<reference evidence="3 4" key="1">
    <citation type="submission" date="2018-03" db="EMBL/GenBank/DDBJ databases">
        <title>Genomic Encyclopedia of Archaeal and Bacterial Type Strains, Phase II (KMG-II): from individual species to whole genera.</title>
        <authorList>
            <person name="Goeker M."/>
        </authorList>
    </citation>
    <scope>NUCLEOTIDE SEQUENCE [LARGE SCALE GENOMIC DNA]</scope>
    <source>
        <strain evidence="3 4">DSM 19711</strain>
    </source>
</reference>
<feature type="domain" description="Carrier" evidence="2">
    <location>
        <begin position="538"/>
        <end position="616"/>
    </location>
</feature>
<dbReference type="InterPro" id="IPR042099">
    <property type="entry name" value="ANL_N_sf"/>
</dbReference>
<dbReference type="GO" id="GO:0016874">
    <property type="term" value="F:ligase activity"/>
    <property type="evidence" value="ECO:0007669"/>
    <property type="project" value="UniProtKB-KW"/>
</dbReference>
<accession>A0A2T0R9E1</accession>
<dbReference type="InterPro" id="IPR036736">
    <property type="entry name" value="ACP-like_sf"/>
</dbReference>
<dbReference type="InterPro" id="IPR001031">
    <property type="entry name" value="Thioesterase"/>
</dbReference>
<evidence type="ECO:0000256" key="1">
    <source>
        <dbReference type="ARBA" id="ARBA00001957"/>
    </source>
</evidence>
<evidence type="ECO:0000313" key="3">
    <source>
        <dbReference type="EMBL" id="PRY17786.1"/>
    </source>
</evidence>
<dbReference type="SUPFAM" id="SSF47336">
    <property type="entry name" value="ACP-like"/>
    <property type="match status" value="1"/>
</dbReference>
<sequence length="875" mass="92654">MGDTAGTSFVGDGFTTFSEEHAQGQLLPRIVDVALALAEEVLVADPGSRLTGADLLRRAALVRDAVVAHHAGTGREPQSVPVAVLRGHDAGAVAALVGVIAAGHPAVVLDPTTPAVRLRHYVEAAGASLVVSDAARRATAAEVAATVVDPDRDPQRDRPDHVEAAAALLATPAAPDDVAVIVYTSGSTGAPKGVACDHRSILHDTWVSSEGTGAYPAGSVVAHLLPMAFSAGVTPTLGGLLAGARLELFDPRRRPVTELASFLAEVGADVLLASPAILRGVIASLGPAGRLPGLKTVTMAGETVHGAELAAVRRAVGPECVVRNRYGSTETWLMTEYPISGDDEAPEGATPVGWAVPGARLQVELEDGTRLDEGTGRVVLTSRWLGGRYWNAPEKTAEVFSDNPDGSRTFRTSDVGTLGADGCLRLLGRSDHSVKIRGLLVEPGEIDALLFSQPDVREALVVGRPSPRTGRTALVAYVVPDGPRPQASAVRAVVRANLPSHMVPEHVVFLDALPRTERGKLDRSALPEPPRSSAPFEVPRSSWEEIVYEQFCAVLELEDLSVHDDFFELGGDSLAAEALVSRIEALGVPGVQGIGTSRLAEAPTVASFAVAVRSTNRNTRPTLVPLRTEGRGRPLFLVAGAGSAALALRTLAQRLTPGFPVLGLQANGLENRALPDWSVERIARRHVATVREQQPDGPYRIAGHSLGGLVALEMAQQLRRAGQDVELLAIVDSFPPNPALAPVPQYENTLAKVKEGASLALTGIKAHAGLGHYVRFFRQGNFLQRRYTTDVYPGRTLVVVASEDVDAGARRQWEPHLSGEFRVVEVPGEHMSILRDPRVAEPAALLSRWLLGEENLDEVVVDVRDTANGAELAER</sequence>
<dbReference type="InterPro" id="IPR025110">
    <property type="entry name" value="AMP-bd_C"/>
</dbReference>
<dbReference type="InterPro" id="IPR020845">
    <property type="entry name" value="AMP-binding_CS"/>
</dbReference>
<keyword evidence="4" id="KW-1185">Reference proteome</keyword>